<feature type="signal peptide" evidence="1">
    <location>
        <begin position="1"/>
        <end position="26"/>
    </location>
</feature>
<accession>A0A0P1IRY6</accession>
<dbReference type="InterPro" id="IPR037107">
    <property type="entry name" value="Put_OMP_sf"/>
</dbReference>
<gene>
    <name evidence="2" type="ORF">TA5114_02136</name>
</gene>
<keyword evidence="1" id="KW-0732">Signal</keyword>
<evidence type="ECO:0000313" key="2">
    <source>
        <dbReference type="EMBL" id="CUK26327.1"/>
    </source>
</evidence>
<proteinExistence type="predicted"/>
<dbReference type="Pfam" id="PF09982">
    <property type="entry name" value="LpxR"/>
    <property type="match status" value="1"/>
</dbReference>
<dbReference type="InterPro" id="IPR018707">
    <property type="entry name" value="LpxR"/>
</dbReference>
<dbReference type="EMBL" id="CYUE01000020">
    <property type="protein sequence ID" value="CUK26327.1"/>
    <property type="molecule type" value="Genomic_DNA"/>
</dbReference>
<organism evidence="2 3">
    <name type="scientific">Cognatishimia activa</name>
    <dbReference type="NCBI Taxonomy" id="1715691"/>
    <lineage>
        <taxon>Bacteria</taxon>
        <taxon>Pseudomonadati</taxon>
        <taxon>Pseudomonadota</taxon>
        <taxon>Alphaproteobacteria</taxon>
        <taxon>Rhodobacterales</taxon>
        <taxon>Paracoccaceae</taxon>
        <taxon>Cognatishimia</taxon>
    </lineage>
</organism>
<evidence type="ECO:0000256" key="1">
    <source>
        <dbReference type="SAM" id="SignalP"/>
    </source>
</evidence>
<dbReference type="Proteomes" id="UP000051184">
    <property type="component" value="Unassembled WGS sequence"/>
</dbReference>
<dbReference type="Gene3D" id="2.40.128.140">
    <property type="entry name" value="Outer membrane protein"/>
    <property type="match status" value="1"/>
</dbReference>
<sequence>MQKFLVKIVFSIAMGFGFTAGTSAQAEQVGYGRLIVNDFLGDGQDRWRSGSIAGSHLFGTPWDGARPEAFGDIIELRILGQVIAPEDLVTPAAGDRPYAGALSIGAHTHMQRGGFDIALGADLTLVGPSSGIGAFQEGLHDLFSIPGPTDAVLNGQVGDKLALTGVAEVGYEIDLGGQARIRPFLEARAGDETLLRTGFDLVIGQFGNDELLVRDPVSGQQYQTTYQNRPGWSFLIGADVAYVDSSIYLPASSGVTLEDNRERYRLGVNWQGERSSVYYGATWLSREFTGQDEGQVVGALRLRLDF</sequence>
<feature type="chain" id="PRO_5006065541" evidence="1">
    <location>
        <begin position="27"/>
        <end position="306"/>
    </location>
</feature>
<protein>
    <submittedName>
        <fullName evidence="2">Uncharacterized protein</fullName>
    </submittedName>
</protein>
<keyword evidence="3" id="KW-1185">Reference proteome</keyword>
<dbReference type="STRING" id="1715691.TA5113_00964"/>
<dbReference type="AlphaFoldDB" id="A0A0P1IRY6"/>
<dbReference type="RefSeq" id="WP_245627162.1">
    <property type="nucleotide sequence ID" value="NZ_CYTO01000009.1"/>
</dbReference>
<evidence type="ECO:0000313" key="3">
    <source>
        <dbReference type="Proteomes" id="UP000051184"/>
    </source>
</evidence>
<reference evidence="3" key="1">
    <citation type="submission" date="2015-09" db="EMBL/GenBank/DDBJ databases">
        <authorList>
            <person name="Rodrigo-Torres Lidia"/>
            <person name="Arahal R.David."/>
        </authorList>
    </citation>
    <scope>NUCLEOTIDE SEQUENCE [LARGE SCALE GENOMIC DNA]</scope>
    <source>
        <strain evidence="3">CECT 5114</strain>
    </source>
</reference>
<name>A0A0P1IRY6_9RHOB</name>